<name>A0A9P5Z7V3_9AGAR</name>
<comment type="caution">
    <text evidence="6">The sequence shown here is derived from an EMBL/GenBank/DDBJ whole genome shotgun (WGS) entry which is preliminary data.</text>
</comment>
<keyword evidence="4" id="KW-0507">mRNA processing</keyword>
<feature type="compositionally biased region" description="Low complexity" evidence="5">
    <location>
        <begin position="619"/>
        <end position="628"/>
    </location>
</feature>
<evidence type="ECO:0000256" key="3">
    <source>
        <dbReference type="ARBA" id="ARBA00022490"/>
    </source>
</evidence>
<dbReference type="PANTHER" id="PTHR16290:SF0">
    <property type="entry name" value="DECAPPING PROTEIN 1, ISOFORM A"/>
    <property type="match status" value="1"/>
</dbReference>
<dbReference type="SUPFAM" id="SSF50729">
    <property type="entry name" value="PH domain-like"/>
    <property type="match status" value="1"/>
</dbReference>
<feature type="compositionally biased region" description="Basic and acidic residues" evidence="5">
    <location>
        <begin position="596"/>
        <end position="610"/>
    </location>
</feature>
<dbReference type="OrthoDB" id="440673at2759"/>
<evidence type="ECO:0000256" key="4">
    <source>
        <dbReference type="ARBA" id="ARBA00022664"/>
    </source>
</evidence>
<dbReference type="Proteomes" id="UP000807469">
    <property type="component" value="Unassembled WGS sequence"/>
</dbReference>
<dbReference type="InterPro" id="IPR010334">
    <property type="entry name" value="Dcp1"/>
</dbReference>
<reference evidence="6" key="1">
    <citation type="submission" date="2020-11" db="EMBL/GenBank/DDBJ databases">
        <authorList>
            <consortium name="DOE Joint Genome Institute"/>
            <person name="Ahrendt S."/>
            <person name="Riley R."/>
            <person name="Andreopoulos W."/>
            <person name="Labutti K."/>
            <person name="Pangilinan J."/>
            <person name="Ruiz-Duenas F.J."/>
            <person name="Barrasa J.M."/>
            <person name="Sanchez-Garcia M."/>
            <person name="Camarero S."/>
            <person name="Miyauchi S."/>
            <person name="Serrano A."/>
            <person name="Linde D."/>
            <person name="Babiker R."/>
            <person name="Drula E."/>
            <person name="Ayuso-Fernandez I."/>
            <person name="Pacheco R."/>
            <person name="Padilla G."/>
            <person name="Ferreira P."/>
            <person name="Barriuso J."/>
            <person name="Kellner H."/>
            <person name="Castanera R."/>
            <person name="Alfaro M."/>
            <person name="Ramirez L."/>
            <person name="Pisabarro A.G."/>
            <person name="Kuo A."/>
            <person name="Tritt A."/>
            <person name="Lipzen A."/>
            <person name="He G."/>
            <person name="Yan M."/>
            <person name="Ng V."/>
            <person name="Cullen D."/>
            <person name="Martin F."/>
            <person name="Rosso M.-N."/>
            <person name="Henrissat B."/>
            <person name="Hibbett D."/>
            <person name="Martinez A.T."/>
            <person name="Grigoriev I.V."/>
        </authorList>
    </citation>
    <scope>NUCLEOTIDE SEQUENCE</scope>
    <source>
        <strain evidence="6">CIRM-BRFM 674</strain>
    </source>
</reference>
<feature type="region of interest" description="Disordered" evidence="5">
    <location>
        <begin position="1"/>
        <end position="20"/>
    </location>
</feature>
<evidence type="ECO:0008006" key="8">
    <source>
        <dbReference type="Google" id="ProtNLM"/>
    </source>
</evidence>
<accession>A0A9P5Z7V3</accession>
<keyword evidence="3" id="KW-0963">Cytoplasm</keyword>
<dbReference type="Gene3D" id="2.30.29.30">
    <property type="entry name" value="Pleckstrin-homology domain (PH domain)/Phosphotyrosine-binding domain (PTB)"/>
    <property type="match status" value="1"/>
</dbReference>
<dbReference type="GO" id="GO:0008047">
    <property type="term" value="F:enzyme activator activity"/>
    <property type="evidence" value="ECO:0007669"/>
    <property type="project" value="InterPro"/>
</dbReference>
<dbReference type="AlphaFoldDB" id="A0A9P5Z7V3"/>
<dbReference type="GO" id="GO:0000932">
    <property type="term" value="C:P-body"/>
    <property type="evidence" value="ECO:0007669"/>
    <property type="project" value="TreeGrafter"/>
</dbReference>
<keyword evidence="7" id="KW-1185">Reference proteome</keyword>
<feature type="compositionally biased region" description="Polar residues" evidence="5">
    <location>
        <begin position="219"/>
        <end position="231"/>
    </location>
</feature>
<sequence>MSREDPLPTGAQTPSVNLGMSPSVRYESNLKVLRRRDPSIVSIFDQFGHVCVYHHDGTKWAKHGFEGSMFLFERNRYPPYGLYILNRVGSEDYIQSIYPEDDIRDGGKFIVIRSYPDFLANRMASIQPNTDGTPLDRFSPRYAVPGIDDIPMTEKGRVVAVGLWMLAVDSRESMMEVMKRLHFYIKQNLPYPEEYRYGPGRPPPPHKLRAVRKPVPGQPTGSASHAPVQSDSENDQRYHSDAPSASSGELSAVDKLFMKIQTPFAPSSSASPSAPPPTSQPTNVTLSTLFASAMSPQPGSNAQSNRPASTCTSVSAATPNTGLALLDSIFASAAPPAPPSSQGPLILSPQPTTSPPQVLNQDVVSTLLGIPPSRTPSAASGYSTSAVSHPSSREGDNEDDDESDSPSPIFQSVESASSIARNAGSDLLSSLGLGIPRLGGQGKINGDVTPRNGLQRAALPSGIEAISSTQTVRDGRAPASKPELQYNGKPRANRALVPFEPDSELWPYSRGGAQEESSASERDDDSEIMELSFEETSVLSDPEAFDKALKSKRSAVNLRGHTTVANGHNIYPNGDAAAGPDDRSPKGKGKGRKGKKEREARAREAIEKSWDVPPPSAPSPAYQPDQQQCAGSRHLHPSVASPENGASQLPAPEMKTPTMAARATLAHVAGSNGAGILSPQLKGKSKALNGRVKVNGSASGVDAELVGESIIATLEAQPHPVGKMEKRQFTQEVLTLIHTDKAFVDMLFHEYMARQA</sequence>
<feature type="region of interest" description="Disordered" evidence="5">
    <location>
        <begin position="195"/>
        <end position="247"/>
    </location>
</feature>
<dbReference type="GO" id="GO:0000290">
    <property type="term" value="P:deadenylation-dependent decapping of nuclear-transcribed mRNA"/>
    <property type="evidence" value="ECO:0007669"/>
    <property type="project" value="InterPro"/>
</dbReference>
<feature type="region of interest" description="Disordered" evidence="5">
    <location>
        <begin position="264"/>
        <end position="314"/>
    </location>
</feature>
<comment type="similarity">
    <text evidence="2">Belongs to the DCP1 family.</text>
</comment>
<feature type="compositionally biased region" description="Polar residues" evidence="5">
    <location>
        <begin position="283"/>
        <end position="314"/>
    </location>
</feature>
<proteinExistence type="inferred from homology"/>
<dbReference type="InterPro" id="IPR011993">
    <property type="entry name" value="PH-like_dom_sf"/>
</dbReference>
<dbReference type="EMBL" id="MU155162">
    <property type="protein sequence ID" value="KAF9482719.1"/>
    <property type="molecule type" value="Genomic_DNA"/>
</dbReference>
<organism evidence="6 7">
    <name type="scientific">Pholiota conissans</name>
    <dbReference type="NCBI Taxonomy" id="109636"/>
    <lineage>
        <taxon>Eukaryota</taxon>
        <taxon>Fungi</taxon>
        <taxon>Dikarya</taxon>
        <taxon>Basidiomycota</taxon>
        <taxon>Agaricomycotina</taxon>
        <taxon>Agaricomycetes</taxon>
        <taxon>Agaricomycetidae</taxon>
        <taxon>Agaricales</taxon>
        <taxon>Agaricineae</taxon>
        <taxon>Strophariaceae</taxon>
        <taxon>Pholiota</taxon>
    </lineage>
</organism>
<feature type="region of interest" description="Disordered" evidence="5">
    <location>
        <begin position="469"/>
        <end position="529"/>
    </location>
</feature>
<feature type="compositionally biased region" description="Basic residues" evidence="5">
    <location>
        <begin position="586"/>
        <end position="595"/>
    </location>
</feature>
<feature type="compositionally biased region" description="Polar residues" evidence="5">
    <location>
        <begin position="375"/>
        <end position="390"/>
    </location>
</feature>
<dbReference type="PANTHER" id="PTHR16290">
    <property type="entry name" value="TRANSCRIPTION FACTOR SMIF DECAPPING ENZYME DCP1"/>
    <property type="match status" value="1"/>
</dbReference>
<feature type="compositionally biased region" description="Polar residues" evidence="5">
    <location>
        <begin position="10"/>
        <end position="20"/>
    </location>
</feature>
<dbReference type="Pfam" id="PF06058">
    <property type="entry name" value="DCP1"/>
    <property type="match status" value="1"/>
</dbReference>
<feature type="region of interest" description="Disordered" evidence="5">
    <location>
        <begin position="334"/>
        <end position="416"/>
    </location>
</feature>
<feature type="compositionally biased region" description="Polar residues" evidence="5">
    <location>
        <begin position="349"/>
        <end position="364"/>
    </location>
</feature>
<dbReference type="CDD" id="cd09804">
    <property type="entry name" value="Dcp1"/>
    <property type="match status" value="1"/>
</dbReference>
<evidence type="ECO:0000313" key="7">
    <source>
        <dbReference type="Proteomes" id="UP000807469"/>
    </source>
</evidence>
<protein>
    <recommendedName>
        <fullName evidence="8">mRNA-decapping enzyme 1B</fullName>
    </recommendedName>
</protein>
<feature type="region of interest" description="Disordered" evidence="5">
    <location>
        <begin position="560"/>
        <end position="652"/>
    </location>
</feature>
<dbReference type="GO" id="GO:0003729">
    <property type="term" value="F:mRNA binding"/>
    <property type="evidence" value="ECO:0007669"/>
    <property type="project" value="TreeGrafter"/>
</dbReference>
<evidence type="ECO:0000256" key="1">
    <source>
        <dbReference type="ARBA" id="ARBA00004496"/>
    </source>
</evidence>
<dbReference type="GO" id="GO:0006397">
    <property type="term" value="P:mRNA processing"/>
    <property type="evidence" value="ECO:0007669"/>
    <property type="project" value="UniProtKB-KW"/>
</dbReference>
<evidence type="ECO:0000256" key="2">
    <source>
        <dbReference type="ARBA" id="ARBA00008778"/>
    </source>
</evidence>
<dbReference type="GO" id="GO:0031087">
    <property type="term" value="P:deadenylation-independent decapping of nuclear-transcribed mRNA"/>
    <property type="evidence" value="ECO:0007669"/>
    <property type="project" value="TreeGrafter"/>
</dbReference>
<evidence type="ECO:0000256" key="5">
    <source>
        <dbReference type="SAM" id="MobiDB-lite"/>
    </source>
</evidence>
<gene>
    <name evidence="6" type="ORF">BDN70DRAFT_892352</name>
</gene>
<comment type="subcellular location">
    <subcellularLocation>
        <location evidence="1">Cytoplasm</location>
    </subcellularLocation>
</comment>
<evidence type="ECO:0000313" key="6">
    <source>
        <dbReference type="EMBL" id="KAF9482719.1"/>
    </source>
</evidence>